<feature type="transmembrane region" description="Helical" evidence="1">
    <location>
        <begin position="30"/>
        <end position="56"/>
    </location>
</feature>
<evidence type="ECO:0000313" key="3">
    <source>
        <dbReference type="Proteomes" id="UP000198854"/>
    </source>
</evidence>
<feature type="transmembrane region" description="Helical" evidence="1">
    <location>
        <begin position="68"/>
        <end position="86"/>
    </location>
</feature>
<dbReference type="Proteomes" id="UP000198854">
    <property type="component" value="Unassembled WGS sequence"/>
</dbReference>
<keyword evidence="1" id="KW-0472">Membrane</keyword>
<reference evidence="2 3" key="1">
    <citation type="submission" date="2016-10" db="EMBL/GenBank/DDBJ databases">
        <authorList>
            <person name="de Groot N.N."/>
        </authorList>
    </citation>
    <scope>NUCLEOTIDE SEQUENCE [LARGE SCALE GENOMIC DNA]</scope>
    <source>
        <strain evidence="2 3">CGMCC 1.10228</strain>
    </source>
</reference>
<keyword evidence="1" id="KW-0812">Transmembrane</keyword>
<gene>
    <name evidence="2" type="ORF">SAMN04488136_106158</name>
</gene>
<evidence type="ECO:0000256" key="1">
    <source>
        <dbReference type="SAM" id="Phobius"/>
    </source>
</evidence>
<keyword evidence="3" id="KW-1185">Reference proteome</keyword>
<dbReference type="EMBL" id="FNDD01000006">
    <property type="protein sequence ID" value="SDH02178.1"/>
    <property type="molecule type" value="Genomic_DNA"/>
</dbReference>
<sequence length="88" mass="9584">MLPLIIAVIFIVALGKKIHSSPMRMGIWSAVTIVADLFSHSAAVCVLLALFIGAPFMLHLKSFNAKQTLFSVCVVFACTVAIFHLHPF</sequence>
<organism evidence="2 3">
    <name type="scientific">Vibrio xiamenensis</name>
    <dbReference type="NCBI Taxonomy" id="861298"/>
    <lineage>
        <taxon>Bacteria</taxon>
        <taxon>Pseudomonadati</taxon>
        <taxon>Pseudomonadota</taxon>
        <taxon>Gammaproteobacteria</taxon>
        <taxon>Vibrionales</taxon>
        <taxon>Vibrionaceae</taxon>
        <taxon>Vibrio</taxon>
    </lineage>
</organism>
<dbReference type="AlphaFoldDB" id="A0A1G7Z084"/>
<keyword evidence="1" id="KW-1133">Transmembrane helix</keyword>
<name>A0A1G7Z084_9VIBR</name>
<proteinExistence type="predicted"/>
<evidence type="ECO:0000313" key="2">
    <source>
        <dbReference type="EMBL" id="SDH02178.1"/>
    </source>
</evidence>
<accession>A0A1G7Z084</accession>
<protein>
    <submittedName>
        <fullName evidence="2">Uncharacterized protein</fullName>
    </submittedName>
</protein>
<dbReference type="RefSeq" id="WP_093271599.1">
    <property type="nucleotide sequence ID" value="NZ_FNDD01000006.1"/>
</dbReference>